<keyword evidence="1" id="KW-0677">Repeat</keyword>
<dbReference type="PROSITE" id="PS50297">
    <property type="entry name" value="ANK_REP_REGION"/>
    <property type="match status" value="12"/>
</dbReference>
<proteinExistence type="predicted"/>
<name>K1PMS2_MAGGI</name>
<feature type="region of interest" description="Disordered" evidence="3">
    <location>
        <begin position="335"/>
        <end position="364"/>
    </location>
</feature>
<dbReference type="InterPro" id="IPR036770">
    <property type="entry name" value="Ankyrin_rpt-contain_sf"/>
</dbReference>
<dbReference type="PRINTS" id="PR01415">
    <property type="entry name" value="ANKYRIN"/>
</dbReference>
<evidence type="ECO:0000313" key="4">
    <source>
        <dbReference type="EMBL" id="EKC25302.1"/>
    </source>
</evidence>
<dbReference type="AlphaFoldDB" id="K1PMS2"/>
<evidence type="ECO:0000256" key="1">
    <source>
        <dbReference type="ARBA" id="ARBA00022737"/>
    </source>
</evidence>
<protein>
    <submittedName>
        <fullName evidence="4">Ankyrin-1</fullName>
    </submittedName>
</protein>
<dbReference type="PANTHER" id="PTHR24198:SF165">
    <property type="entry name" value="ANKYRIN REPEAT-CONTAINING PROTEIN-RELATED"/>
    <property type="match status" value="1"/>
</dbReference>
<dbReference type="EMBL" id="JH817691">
    <property type="protein sequence ID" value="EKC25302.1"/>
    <property type="molecule type" value="Genomic_DNA"/>
</dbReference>
<dbReference type="InParanoid" id="K1PMS2"/>
<organism evidence="4">
    <name type="scientific">Magallana gigas</name>
    <name type="common">Pacific oyster</name>
    <name type="synonym">Crassostrea gigas</name>
    <dbReference type="NCBI Taxonomy" id="29159"/>
    <lineage>
        <taxon>Eukaryota</taxon>
        <taxon>Metazoa</taxon>
        <taxon>Spiralia</taxon>
        <taxon>Lophotrochozoa</taxon>
        <taxon>Mollusca</taxon>
        <taxon>Bivalvia</taxon>
        <taxon>Autobranchia</taxon>
        <taxon>Pteriomorphia</taxon>
        <taxon>Ostreida</taxon>
        <taxon>Ostreoidea</taxon>
        <taxon>Ostreidae</taxon>
        <taxon>Magallana</taxon>
    </lineage>
</organism>
<dbReference type="Pfam" id="PF12796">
    <property type="entry name" value="Ank_2"/>
    <property type="match status" value="3"/>
</dbReference>
<evidence type="ECO:0000256" key="2">
    <source>
        <dbReference type="ARBA" id="ARBA00023043"/>
    </source>
</evidence>
<dbReference type="PROSITE" id="PS50088">
    <property type="entry name" value="ANK_REPEAT"/>
    <property type="match status" value="12"/>
</dbReference>
<evidence type="ECO:0000256" key="3">
    <source>
        <dbReference type="SAM" id="MobiDB-lite"/>
    </source>
</evidence>
<accession>K1PMS2</accession>
<dbReference type="SMART" id="SM00248">
    <property type="entry name" value="ANK"/>
    <property type="match status" value="13"/>
</dbReference>
<dbReference type="PANTHER" id="PTHR24198">
    <property type="entry name" value="ANKYRIN REPEAT AND PROTEIN KINASE DOMAIN-CONTAINING PROTEIN"/>
    <property type="match status" value="1"/>
</dbReference>
<keyword evidence="2" id="KW-0040">ANK repeat</keyword>
<sequence length="830" mass="91777">MEGLIFFKEPDVVLAEEIRGLRYTSKEKYCALILLILFNNDLRIDDIPRNKAVQEKYEQALNLCGMDTKTAAYLIGDELESLKGFLVKKIKDTYQFYHDFVMEVTTLIVGTDYPKTVIKYADIGFLRTRVRYDTGNKTPDKFTIYLSDRHIDALGERLFSDIFGERLLDVVLNPCLQYESVKMVFEKKLKNNSEKLQMLLKKIELQTDKQKLHQTTTNLHLSKLTFVHLENEVSCLFVLIVFGHTELSLHCLKALKETQVNLTGISLFPAVCCNGSVELFNWFLKNNNECLTEKWEGLSPIHVVTVFHNSEILKQLIEKTTINVNLMIDKTNEPNPSLFSTEKDKEINTDHTKGNSSKTQNNKRKFLKSTKEDISLCLKDQTSSIHIACFDGCNSIVQILLSNGANVNLCDKKGRSPLYRACQNGHDSIVQLLLSNGADINLCEEKGASPLYIASQNGHKSTVQLLLSNGADINLCEEKGASPLDIASQNGHESTVQLLLSNGADINLYEEGASPLYIACENGHDSTVQLLLSNGADINLCMEDTTSPLTAACFDGHENTVQLLLSNGANINLCNTNGAGPLYIACQNGHDSTVQLLLSSGADINLCKTNGAGPLYIACFDGHDSTVQLLLSNGADINLCEEEGASPLYIACFDGHDSTVQLLLSNGADINLCKKNGAGPLYIACQNGHDSTVQLLLSNGADISLCMENGAGPLYIACQNGHHSTVQLLLSNGANINLCLNDKVSPLYIAFKKRHIETVNVLLNNGVDTSLACGWKVNPSLVDCFDKRDSTVDFLLQKENISNNMYDQDSYFSLFVSCQVERVTRLIAKR</sequence>
<dbReference type="Gene3D" id="1.25.40.20">
    <property type="entry name" value="Ankyrin repeat-containing domain"/>
    <property type="match status" value="6"/>
</dbReference>
<dbReference type="Pfam" id="PF00023">
    <property type="entry name" value="Ank"/>
    <property type="match status" value="2"/>
</dbReference>
<dbReference type="SUPFAM" id="SSF48403">
    <property type="entry name" value="Ankyrin repeat"/>
    <property type="match status" value="3"/>
</dbReference>
<gene>
    <name evidence="4" type="ORF">CGI_10019689</name>
</gene>
<feature type="compositionally biased region" description="Basic and acidic residues" evidence="3">
    <location>
        <begin position="341"/>
        <end position="353"/>
    </location>
</feature>
<dbReference type="InterPro" id="IPR002110">
    <property type="entry name" value="Ankyrin_rpt"/>
</dbReference>
<reference evidence="4" key="1">
    <citation type="journal article" date="2012" name="Nature">
        <title>The oyster genome reveals stress adaptation and complexity of shell formation.</title>
        <authorList>
            <person name="Zhang G."/>
            <person name="Fang X."/>
            <person name="Guo X."/>
            <person name="Li L."/>
            <person name="Luo R."/>
            <person name="Xu F."/>
            <person name="Yang P."/>
            <person name="Zhang L."/>
            <person name="Wang X."/>
            <person name="Qi H."/>
            <person name="Xiong Z."/>
            <person name="Que H."/>
            <person name="Xie Y."/>
            <person name="Holland P.W."/>
            <person name="Paps J."/>
            <person name="Zhu Y."/>
            <person name="Wu F."/>
            <person name="Chen Y."/>
            <person name="Wang J."/>
            <person name="Peng C."/>
            <person name="Meng J."/>
            <person name="Yang L."/>
            <person name="Liu J."/>
            <person name="Wen B."/>
            <person name="Zhang N."/>
            <person name="Huang Z."/>
            <person name="Zhu Q."/>
            <person name="Feng Y."/>
            <person name="Mount A."/>
            <person name="Hedgecock D."/>
            <person name="Xu Z."/>
            <person name="Liu Y."/>
            <person name="Domazet-Loso T."/>
            <person name="Du Y."/>
            <person name="Sun X."/>
            <person name="Zhang S."/>
            <person name="Liu B."/>
            <person name="Cheng P."/>
            <person name="Jiang X."/>
            <person name="Li J."/>
            <person name="Fan D."/>
            <person name="Wang W."/>
            <person name="Fu W."/>
            <person name="Wang T."/>
            <person name="Wang B."/>
            <person name="Zhang J."/>
            <person name="Peng Z."/>
            <person name="Li Y."/>
            <person name="Li N."/>
            <person name="Wang J."/>
            <person name="Chen M."/>
            <person name="He Y."/>
            <person name="Tan F."/>
            <person name="Song X."/>
            <person name="Zheng Q."/>
            <person name="Huang R."/>
            <person name="Yang H."/>
            <person name="Du X."/>
            <person name="Chen L."/>
            <person name="Yang M."/>
            <person name="Gaffney P.M."/>
            <person name="Wang S."/>
            <person name="Luo L."/>
            <person name="She Z."/>
            <person name="Ming Y."/>
            <person name="Huang W."/>
            <person name="Zhang S."/>
            <person name="Huang B."/>
            <person name="Zhang Y."/>
            <person name="Qu T."/>
            <person name="Ni P."/>
            <person name="Miao G."/>
            <person name="Wang J."/>
            <person name="Wang Q."/>
            <person name="Steinberg C.E."/>
            <person name="Wang H."/>
            <person name="Li N."/>
            <person name="Qian L."/>
            <person name="Zhang G."/>
            <person name="Li Y."/>
            <person name="Yang H."/>
            <person name="Liu X."/>
            <person name="Wang J."/>
            <person name="Yin Y."/>
            <person name="Wang J."/>
        </authorList>
    </citation>
    <scope>NUCLEOTIDE SEQUENCE [LARGE SCALE GENOMIC DNA]</scope>
    <source>
        <strain evidence="4">05x7-T-G4-1.051#20</strain>
    </source>
</reference>
<dbReference type="HOGENOM" id="CLU_004750_0_0_1"/>